<dbReference type="InterPro" id="IPR036388">
    <property type="entry name" value="WH-like_DNA-bd_sf"/>
</dbReference>
<accession>A0ABT5WQH4</accession>
<dbReference type="Proteomes" id="UP001216253">
    <property type="component" value="Unassembled WGS sequence"/>
</dbReference>
<keyword evidence="2" id="KW-0238">DNA-binding</keyword>
<dbReference type="SUPFAM" id="SSF46785">
    <property type="entry name" value="Winged helix' DNA-binding domain"/>
    <property type="match status" value="1"/>
</dbReference>
<comment type="caution">
    <text evidence="5">The sequence shown here is derived from an EMBL/GenBank/DDBJ whole genome shotgun (WGS) entry which is preliminary data.</text>
</comment>
<dbReference type="InterPro" id="IPR036390">
    <property type="entry name" value="WH_DNA-bd_sf"/>
</dbReference>
<keyword evidence="6" id="KW-1185">Reference proteome</keyword>
<name>A0ABT5WQH4_9SPHN</name>
<sequence length="195" mass="22043">MTADHRTSERVYAALKSDLLDGMRRSGTFNISALAVHYETSATPVREALLRLVGEGLVDMPDRGGFVPCTIDVERARDLYDINLALALAMLARWAPSSPEWPGTPVSDLKPPADRLFLELARHTQNLEFVAIIGSLNDRMRPIRKAEAIQLSGLRREFDAIEQCFRQGNCRALRRTIVQYHYRRLRNVEKIVAAI</sequence>
<evidence type="ECO:0000259" key="4">
    <source>
        <dbReference type="Pfam" id="PF00392"/>
    </source>
</evidence>
<dbReference type="PANTHER" id="PTHR43537:SF5">
    <property type="entry name" value="UXU OPERON TRANSCRIPTIONAL REGULATOR"/>
    <property type="match status" value="1"/>
</dbReference>
<dbReference type="Pfam" id="PF00392">
    <property type="entry name" value="GntR"/>
    <property type="match status" value="1"/>
</dbReference>
<dbReference type="EMBL" id="JARESE010000033">
    <property type="protein sequence ID" value="MDE8652260.1"/>
    <property type="molecule type" value="Genomic_DNA"/>
</dbReference>
<evidence type="ECO:0000256" key="1">
    <source>
        <dbReference type="ARBA" id="ARBA00023015"/>
    </source>
</evidence>
<gene>
    <name evidence="5" type="ORF">PYV00_11100</name>
</gene>
<dbReference type="RefSeq" id="WP_275228343.1">
    <property type="nucleotide sequence ID" value="NZ_JARESE010000033.1"/>
</dbReference>
<organism evidence="5 6">
    <name type="scientific">Novosphingobium album</name>
    <name type="common">ex Liu et al. 2023</name>
    <dbReference type="NCBI Taxonomy" id="3031130"/>
    <lineage>
        <taxon>Bacteria</taxon>
        <taxon>Pseudomonadati</taxon>
        <taxon>Pseudomonadota</taxon>
        <taxon>Alphaproteobacteria</taxon>
        <taxon>Sphingomonadales</taxon>
        <taxon>Sphingomonadaceae</taxon>
        <taxon>Novosphingobium</taxon>
    </lineage>
</organism>
<keyword evidence="1" id="KW-0805">Transcription regulation</keyword>
<keyword evidence="3" id="KW-0804">Transcription</keyword>
<dbReference type="PANTHER" id="PTHR43537">
    <property type="entry name" value="TRANSCRIPTIONAL REGULATOR, GNTR FAMILY"/>
    <property type="match status" value="1"/>
</dbReference>
<reference evidence="5 6" key="1">
    <citation type="submission" date="2023-03" db="EMBL/GenBank/DDBJ databases">
        <title>NovoSphingobium album sp. nov. isolated from polycyclic aromatic hydrocarbons- and heavy-metal polluted soil.</title>
        <authorList>
            <person name="Liu Z."/>
            <person name="Wang K."/>
        </authorList>
    </citation>
    <scope>NUCLEOTIDE SEQUENCE [LARGE SCALE GENOMIC DNA]</scope>
    <source>
        <strain evidence="5 6">H3SJ31-1</strain>
    </source>
</reference>
<evidence type="ECO:0000256" key="3">
    <source>
        <dbReference type="ARBA" id="ARBA00023163"/>
    </source>
</evidence>
<evidence type="ECO:0000313" key="5">
    <source>
        <dbReference type="EMBL" id="MDE8652260.1"/>
    </source>
</evidence>
<evidence type="ECO:0000256" key="2">
    <source>
        <dbReference type="ARBA" id="ARBA00023125"/>
    </source>
</evidence>
<protein>
    <submittedName>
        <fullName evidence="5">GntR family transcriptional regulator</fullName>
    </submittedName>
</protein>
<proteinExistence type="predicted"/>
<feature type="domain" description="HTH gntR-type" evidence="4">
    <location>
        <begin position="7"/>
        <end position="66"/>
    </location>
</feature>
<dbReference type="InterPro" id="IPR000524">
    <property type="entry name" value="Tscrpt_reg_HTH_GntR"/>
</dbReference>
<dbReference type="Gene3D" id="1.10.10.10">
    <property type="entry name" value="Winged helix-like DNA-binding domain superfamily/Winged helix DNA-binding domain"/>
    <property type="match status" value="1"/>
</dbReference>
<evidence type="ECO:0000313" key="6">
    <source>
        <dbReference type="Proteomes" id="UP001216253"/>
    </source>
</evidence>